<dbReference type="PROSITE" id="PS51898">
    <property type="entry name" value="TYR_RECOMBINASE"/>
    <property type="match status" value="1"/>
</dbReference>
<dbReference type="Pfam" id="PF13356">
    <property type="entry name" value="Arm-DNA-bind_3"/>
    <property type="match status" value="1"/>
</dbReference>
<evidence type="ECO:0000256" key="1">
    <source>
        <dbReference type="ARBA" id="ARBA00008857"/>
    </source>
</evidence>
<keyword evidence="3" id="KW-0238">DNA-binding</keyword>
<dbReference type="InterPro" id="IPR013762">
    <property type="entry name" value="Integrase-like_cat_sf"/>
</dbReference>
<reference evidence="6" key="1">
    <citation type="submission" date="2020-10" db="EMBL/GenBank/DDBJ databases">
        <title>Bacterium isolated from coastal waters sediment.</title>
        <authorList>
            <person name="Chen R.-J."/>
            <person name="Lu D.-C."/>
            <person name="Zhu K.-L."/>
            <person name="Du Z.-J."/>
        </authorList>
    </citation>
    <scope>NUCLEOTIDE SEQUENCE</scope>
    <source>
        <strain evidence="6">N1Y112</strain>
    </source>
</reference>
<sequence>MPIVRITERFCRSAICTPGKNKVDYFDERLKGYYLQVAKSGKRTFFQRIRKDGRTLTVRIGDASLLSVNDARTRAKEIKAQSLLGQWQEPAKQTAMTFREFVEESYLPYVKVRKRSWRTDLSLLTNRILPAFGEFTLDEISRAQVQTFHSELKESGLKPSTCDRHLVLVRYIFNLAVEWEHLEYSPTSKIKLFREEYKRERYLTDKETKHLLQILKNDHNRPVALALIFLLSTGARRGEALKARWKDIDMANRVWRIPAENAKSKKVRAIPLNDTALGVLQELGKPTSNEQSLFISIYNGRPLRCITHAWFRIREKAGLPDLRMHDLRHSFASFLVNSGRSLYEVQHILGHSDPSVTMRYAHLSTKALQSAADSAANCIGQVSFSSS</sequence>
<dbReference type="Pfam" id="PF00589">
    <property type="entry name" value="Phage_integrase"/>
    <property type="match status" value="1"/>
</dbReference>
<proteinExistence type="inferred from homology"/>
<feature type="domain" description="Tyr recombinase" evidence="5">
    <location>
        <begin position="198"/>
        <end position="373"/>
    </location>
</feature>
<comment type="similarity">
    <text evidence="1">Belongs to the 'phage' integrase family.</text>
</comment>
<evidence type="ECO:0000256" key="2">
    <source>
        <dbReference type="ARBA" id="ARBA00022908"/>
    </source>
</evidence>
<keyword evidence="7" id="KW-1185">Reference proteome</keyword>
<evidence type="ECO:0000259" key="5">
    <source>
        <dbReference type="PROSITE" id="PS51898"/>
    </source>
</evidence>
<dbReference type="InterPro" id="IPR038488">
    <property type="entry name" value="Integrase_DNA-bd_sf"/>
</dbReference>
<dbReference type="Pfam" id="PF14659">
    <property type="entry name" value="Phage_int_SAM_3"/>
    <property type="match status" value="1"/>
</dbReference>
<dbReference type="InterPro" id="IPR004107">
    <property type="entry name" value="Integrase_SAM-like_N"/>
</dbReference>
<dbReference type="RefSeq" id="WP_193951494.1">
    <property type="nucleotide sequence ID" value="NZ_JADEYS010000001.1"/>
</dbReference>
<evidence type="ECO:0000256" key="4">
    <source>
        <dbReference type="ARBA" id="ARBA00023172"/>
    </source>
</evidence>
<evidence type="ECO:0000256" key="3">
    <source>
        <dbReference type="ARBA" id="ARBA00023125"/>
    </source>
</evidence>
<comment type="caution">
    <text evidence="6">The sequence shown here is derived from an EMBL/GenBank/DDBJ whole genome shotgun (WGS) entry which is preliminary data.</text>
</comment>
<dbReference type="GO" id="GO:0006310">
    <property type="term" value="P:DNA recombination"/>
    <property type="evidence" value="ECO:0007669"/>
    <property type="project" value="UniProtKB-KW"/>
</dbReference>
<dbReference type="InterPro" id="IPR010998">
    <property type="entry name" value="Integrase_recombinase_N"/>
</dbReference>
<dbReference type="Gene3D" id="1.10.150.130">
    <property type="match status" value="1"/>
</dbReference>
<dbReference type="EMBL" id="JADEYS010000001">
    <property type="protein sequence ID" value="MBE9395944.1"/>
    <property type="molecule type" value="Genomic_DNA"/>
</dbReference>
<dbReference type="CDD" id="cd00796">
    <property type="entry name" value="INT_Rci_Hp1_C"/>
    <property type="match status" value="1"/>
</dbReference>
<dbReference type="Gene3D" id="1.10.443.10">
    <property type="entry name" value="Intergrase catalytic core"/>
    <property type="match status" value="1"/>
</dbReference>
<dbReference type="AlphaFoldDB" id="A0A8J7F9B4"/>
<dbReference type="SUPFAM" id="SSF56349">
    <property type="entry name" value="DNA breaking-rejoining enzymes"/>
    <property type="match status" value="1"/>
</dbReference>
<dbReference type="Proteomes" id="UP000640333">
    <property type="component" value="Unassembled WGS sequence"/>
</dbReference>
<dbReference type="GO" id="GO:0015074">
    <property type="term" value="P:DNA integration"/>
    <property type="evidence" value="ECO:0007669"/>
    <property type="project" value="UniProtKB-KW"/>
</dbReference>
<evidence type="ECO:0000313" key="7">
    <source>
        <dbReference type="Proteomes" id="UP000640333"/>
    </source>
</evidence>
<dbReference type="InterPro" id="IPR002104">
    <property type="entry name" value="Integrase_catalytic"/>
</dbReference>
<dbReference type="PANTHER" id="PTHR30629">
    <property type="entry name" value="PROPHAGE INTEGRASE"/>
    <property type="match status" value="1"/>
</dbReference>
<name>A0A8J7F9B4_9GAMM</name>
<keyword evidence="2" id="KW-0229">DNA integration</keyword>
<dbReference type="InterPro" id="IPR025166">
    <property type="entry name" value="Integrase_DNA_bind_dom"/>
</dbReference>
<protein>
    <submittedName>
        <fullName evidence="6">Tyrosine-type recombinase/integrase</fullName>
    </submittedName>
</protein>
<gene>
    <name evidence="6" type="ORF">IOQ59_01580</name>
</gene>
<dbReference type="Gene3D" id="3.30.160.390">
    <property type="entry name" value="Integrase, DNA-binding domain"/>
    <property type="match status" value="1"/>
</dbReference>
<dbReference type="InterPro" id="IPR011010">
    <property type="entry name" value="DNA_brk_join_enz"/>
</dbReference>
<organism evidence="6 7">
    <name type="scientific">Pontibacterium sinense</name>
    <dbReference type="NCBI Taxonomy" id="2781979"/>
    <lineage>
        <taxon>Bacteria</taxon>
        <taxon>Pseudomonadati</taxon>
        <taxon>Pseudomonadota</taxon>
        <taxon>Gammaproteobacteria</taxon>
        <taxon>Oceanospirillales</taxon>
        <taxon>Oceanospirillaceae</taxon>
        <taxon>Pontibacterium</taxon>
    </lineage>
</organism>
<evidence type="ECO:0000313" key="6">
    <source>
        <dbReference type="EMBL" id="MBE9395944.1"/>
    </source>
</evidence>
<keyword evidence="4" id="KW-0233">DNA recombination</keyword>
<accession>A0A8J7F9B4</accession>
<dbReference type="PANTHER" id="PTHR30629:SF2">
    <property type="entry name" value="PROPHAGE INTEGRASE INTS-RELATED"/>
    <property type="match status" value="1"/>
</dbReference>
<dbReference type="GO" id="GO:0003677">
    <property type="term" value="F:DNA binding"/>
    <property type="evidence" value="ECO:0007669"/>
    <property type="project" value="UniProtKB-KW"/>
</dbReference>
<dbReference type="InterPro" id="IPR050808">
    <property type="entry name" value="Phage_Integrase"/>
</dbReference>